<keyword evidence="4" id="KW-0378">Hydrolase</keyword>
<name>A0ABU9TRS5_9GAMM</name>
<gene>
    <name evidence="4" type="ORF">WNY58_08510</name>
</gene>
<organism evidence="4 5">
    <name type="scientific">Neptuniibacter pectenicola</name>
    <dbReference type="NCBI Taxonomy" id="1806669"/>
    <lineage>
        <taxon>Bacteria</taxon>
        <taxon>Pseudomonadati</taxon>
        <taxon>Pseudomonadota</taxon>
        <taxon>Gammaproteobacteria</taxon>
        <taxon>Oceanospirillales</taxon>
        <taxon>Oceanospirillaceae</taxon>
        <taxon>Neptuniibacter</taxon>
    </lineage>
</organism>
<dbReference type="PANTHER" id="PTHR42796:SF4">
    <property type="entry name" value="FUMARYLACETOACETATE HYDROLASE DOMAIN-CONTAINING PROTEIN 2A"/>
    <property type="match status" value="1"/>
</dbReference>
<keyword evidence="5" id="KW-1185">Reference proteome</keyword>
<dbReference type="Gene3D" id="3.90.850.10">
    <property type="entry name" value="Fumarylacetoacetase-like, C-terminal domain"/>
    <property type="match status" value="1"/>
</dbReference>
<protein>
    <submittedName>
        <fullName evidence="4">Fumarylacetoacetate hydrolase family protein</fullName>
    </submittedName>
</protein>
<dbReference type="Pfam" id="PF01557">
    <property type="entry name" value="FAA_hydrolase"/>
    <property type="match status" value="1"/>
</dbReference>
<dbReference type="GO" id="GO:0016787">
    <property type="term" value="F:hydrolase activity"/>
    <property type="evidence" value="ECO:0007669"/>
    <property type="project" value="UniProtKB-KW"/>
</dbReference>
<evidence type="ECO:0000256" key="2">
    <source>
        <dbReference type="ARBA" id="ARBA00022723"/>
    </source>
</evidence>
<dbReference type="Proteomes" id="UP001449225">
    <property type="component" value="Unassembled WGS sequence"/>
</dbReference>
<evidence type="ECO:0000313" key="5">
    <source>
        <dbReference type="Proteomes" id="UP001449225"/>
    </source>
</evidence>
<keyword evidence="2" id="KW-0479">Metal-binding</keyword>
<dbReference type="InterPro" id="IPR051121">
    <property type="entry name" value="FAH"/>
</dbReference>
<proteinExistence type="inferred from homology"/>
<comment type="similarity">
    <text evidence="1">Belongs to the FAH family.</text>
</comment>
<dbReference type="RefSeq" id="WP_342854291.1">
    <property type="nucleotide sequence ID" value="NZ_JBBMRA010000006.1"/>
</dbReference>
<evidence type="ECO:0000313" key="4">
    <source>
        <dbReference type="EMBL" id="MEM5536430.1"/>
    </source>
</evidence>
<dbReference type="EMBL" id="JBBMRA010000006">
    <property type="protein sequence ID" value="MEM5536430.1"/>
    <property type="molecule type" value="Genomic_DNA"/>
</dbReference>
<reference evidence="4 5" key="1">
    <citation type="submission" date="2024-03" db="EMBL/GenBank/DDBJ databases">
        <title>Community enrichment and isolation of bacterial strains for fucoidan degradation.</title>
        <authorList>
            <person name="Sichert A."/>
        </authorList>
    </citation>
    <scope>NUCLEOTIDE SEQUENCE [LARGE SCALE GENOMIC DNA]</scope>
    <source>
        <strain evidence="4 5">AS76</strain>
    </source>
</reference>
<dbReference type="SUPFAM" id="SSF56529">
    <property type="entry name" value="FAH"/>
    <property type="match status" value="1"/>
</dbReference>
<accession>A0ABU9TRS5</accession>
<sequence>MKLVTFKHKEQTSVGILHNNSIIPAWLDLSIPQEMAHFLSGGKALEEKLFSLAGKADIPVEEVQLLAPILNPQKFLGVGLNYADHIAETGLDTPTFPTLFNKQVSCIIGHNEAIHRPLVSEKLDYEGELALVIGKQCRHVPYDKAHSVIAGYTIVNDVSVRDWQIKSPTWTLGKSFDTHGPIGPWITTDPINPHQLELKTWVNGELRQHSHTKHLIFDCYALVETISTVCTLMPGDVIATGTCSGVGVSMKPRGYLKPGDNVTVEIEHLGRLSNNVVIEPDTQLY</sequence>
<evidence type="ECO:0000259" key="3">
    <source>
        <dbReference type="Pfam" id="PF01557"/>
    </source>
</evidence>
<feature type="domain" description="Fumarylacetoacetase-like C-terminal" evidence="3">
    <location>
        <begin position="75"/>
        <end position="277"/>
    </location>
</feature>
<dbReference type="PANTHER" id="PTHR42796">
    <property type="entry name" value="FUMARYLACETOACETATE HYDROLASE DOMAIN-CONTAINING PROTEIN 2A-RELATED"/>
    <property type="match status" value="1"/>
</dbReference>
<dbReference type="InterPro" id="IPR036663">
    <property type="entry name" value="Fumarylacetoacetase_C_sf"/>
</dbReference>
<evidence type="ECO:0000256" key="1">
    <source>
        <dbReference type="ARBA" id="ARBA00010211"/>
    </source>
</evidence>
<dbReference type="InterPro" id="IPR011234">
    <property type="entry name" value="Fumarylacetoacetase-like_C"/>
</dbReference>
<comment type="caution">
    <text evidence="4">The sequence shown here is derived from an EMBL/GenBank/DDBJ whole genome shotgun (WGS) entry which is preliminary data.</text>
</comment>